<dbReference type="STRING" id="5539.A0A3E2GVV5"/>
<reference evidence="1 2" key="1">
    <citation type="submission" date="2018-05" db="EMBL/GenBank/DDBJ databases">
        <title>Draft genome sequence of Scytalidium lignicola DSM 105466, a ubiquitous saprotrophic fungus.</title>
        <authorList>
            <person name="Buettner E."/>
            <person name="Gebauer A.M."/>
            <person name="Hofrichter M."/>
            <person name="Liers C."/>
            <person name="Kellner H."/>
        </authorList>
    </citation>
    <scope>NUCLEOTIDE SEQUENCE [LARGE SCALE GENOMIC DNA]</scope>
    <source>
        <strain evidence="1 2">DSM 105466</strain>
    </source>
</reference>
<feature type="non-terminal residue" evidence="1">
    <location>
        <position position="1"/>
    </location>
</feature>
<comment type="caution">
    <text evidence="1">The sequence shown here is derived from an EMBL/GenBank/DDBJ whole genome shotgun (WGS) entry which is preliminary data.</text>
</comment>
<dbReference type="Proteomes" id="UP000258309">
    <property type="component" value="Unassembled WGS sequence"/>
</dbReference>
<sequence>MGSLVYLVRQEDVVYRGYRKDWYNDGLTLSLFSRVTNGIFEGFLFDALKSKLRLKWKQTYDTVYPFGDFRECFYETLWVFNLVDDILFFYKKDSSKRLPLFALRQRLITLEDFELCDLPNPPETDIQKAFPAPYWKPALNVPAVRTAFVHRLLQDLNFQWRSVLRNRYNQLTFRKLARAVLRIAVLDFNVVEYSSWIHRQGGALVGTTDLPEWEPINSKVIPVGNLRVIATQDPQECIALIRKELNVQQTATSHESCNLANRLLDQTYLIMSLRHIGLYRYTGTNLEWTEPEPFLNGRDPVSDRAVDLLLSAIPAIDPKTALHKLPIEIQDRILGYISSGPVEPAKIGCLLGLGSPFAWRDGRMLIESERVLRNRTDRSPVESQIWFGDYMSGISYKGNIRTIPGHKEPGSNLLSIGYPSKIPTS</sequence>
<gene>
    <name evidence="1" type="ORF">B7463_g11087</name>
</gene>
<name>A0A3E2GVV5_SCYLI</name>
<dbReference type="EMBL" id="NCSJ02000349">
    <property type="protein sequence ID" value="RFU25249.1"/>
    <property type="molecule type" value="Genomic_DNA"/>
</dbReference>
<protein>
    <submittedName>
        <fullName evidence="1">Uncharacterized protein</fullName>
    </submittedName>
</protein>
<dbReference type="AlphaFoldDB" id="A0A3E2GVV5"/>
<evidence type="ECO:0000313" key="1">
    <source>
        <dbReference type="EMBL" id="RFU25249.1"/>
    </source>
</evidence>
<organism evidence="1 2">
    <name type="scientific">Scytalidium lignicola</name>
    <name type="common">Hyphomycete</name>
    <dbReference type="NCBI Taxonomy" id="5539"/>
    <lineage>
        <taxon>Eukaryota</taxon>
        <taxon>Fungi</taxon>
        <taxon>Dikarya</taxon>
        <taxon>Ascomycota</taxon>
        <taxon>Pezizomycotina</taxon>
        <taxon>Leotiomycetes</taxon>
        <taxon>Leotiomycetes incertae sedis</taxon>
        <taxon>Scytalidium</taxon>
    </lineage>
</organism>
<accession>A0A3E2GVV5</accession>
<dbReference type="OMA" id="ATSHESC"/>
<proteinExistence type="predicted"/>
<dbReference type="OrthoDB" id="4934446at2759"/>
<feature type="non-terminal residue" evidence="1">
    <location>
        <position position="425"/>
    </location>
</feature>
<evidence type="ECO:0000313" key="2">
    <source>
        <dbReference type="Proteomes" id="UP000258309"/>
    </source>
</evidence>
<keyword evidence="2" id="KW-1185">Reference proteome</keyword>